<dbReference type="GO" id="GO:0005524">
    <property type="term" value="F:ATP binding"/>
    <property type="evidence" value="ECO:0007669"/>
    <property type="project" value="UniProtKB-KW"/>
</dbReference>
<keyword evidence="5" id="KW-0067">ATP-binding</keyword>
<dbReference type="PANTHER" id="PTHR43655:SF33">
    <property type="entry name" value="AAA+ ATPASE DOMAIN-CONTAINING PROTEIN"/>
    <property type="match status" value="1"/>
</dbReference>
<keyword evidence="7" id="KW-0472">Membrane</keyword>
<keyword evidence="7" id="KW-0812">Transmembrane</keyword>
<evidence type="ECO:0000256" key="3">
    <source>
        <dbReference type="ARBA" id="ARBA00022741"/>
    </source>
</evidence>
<keyword evidence="6" id="KW-0378">Hydrolase</keyword>
<evidence type="ECO:0000256" key="1">
    <source>
        <dbReference type="ARBA" id="ARBA00001947"/>
    </source>
</evidence>
<name>A0A2P2JAF0_RHIMU</name>
<feature type="transmembrane region" description="Helical" evidence="7">
    <location>
        <begin position="71"/>
        <end position="88"/>
    </location>
</feature>
<evidence type="ECO:0000256" key="6">
    <source>
        <dbReference type="ARBA" id="ARBA00023049"/>
    </source>
</evidence>
<evidence type="ECO:0000256" key="5">
    <source>
        <dbReference type="ARBA" id="ARBA00022840"/>
    </source>
</evidence>
<sequence>MQMKTVLISFRVLLMGTLATRNISQYNGYINIGSVESFEEMLEEAQEALGIDPHNYVPVTYVNEFNRFQELMRFVPAALLLGALWFMGQKVQGDLLS</sequence>
<dbReference type="GO" id="GO:0046872">
    <property type="term" value="F:metal ion binding"/>
    <property type="evidence" value="ECO:0007669"/>
    <property type="project" value="UniProtKB-KW"/>
</dbReference>
<dbReference type="EMBL" id="GGEC01009969">
    <property type="protein sequence ID" value="MBW90452.1"/>
    <property type="molecule type" value="Transcribed_RNA"/>
</dbReference>
<protein>
    <submittedName>
        <fullName evidence="9">Uncharacterized protein MANES_09G092500</fullName>
    </submittedName>
</protein>
<dbReference type="PANTHER" id="PTHR43655">
    <property type="entry name" value="ATP-DEPENDENT PROTEASE"/>
    <property type="match status" value="1"/>
</dbReference>
<keyword evidence="6" id="KW-0482">Metalloprotease</keyword>
<dbReference type="AlphaFoldDB" id="A0A2P2JAF0"/>
<evidence type="ECO:0000256" key="8">
    <source>
        <dbReference type="SAM" id="SignalP"/>
    </source>
</evidence>
<dbReference type="Gene3D" id="3.40.1690.20">
    <property type="match status" value="1"/>
</dbReference>
<evidence type="ECO:0000256" key="7">
    <source>
        <dbReference type="SAM" id="Phobius"/>
    </source>
</evidence>
<reference evidence="9" key="1">
    <citation type="submission" date="2018-02" db="EMBL/GenBank/DDBJ databases">
        <title>Rhizophora mucronata_Transcriptome.</title>
        <authorList>
            <person name="Meera S.P."/>
            <person name="Sreeshan A."/>
            <person name="Augustine A."/>
        </authorList>
    </citation>
    <scope>NUCLEOTIDE SEQUENCE</scope>
    <source>
        <tissue evidence="9">Leaf</tissue>
    </source>
</reference>
<keyword evidence="2" id="KW-0479">Metal-binding</keyword>
<dbReference type="GO" id="GO:0034982">
    <property type="term" value="P:mitochondrial protein processing"/>
    <property type="evidence" value="ECO:0007669"/>
    <property type="project" value="TreeGrafter"/>
</dbReference>
<dbReference type="GO" id="GO:0005745">
    <property type="term" value="C:m-AAA complex"/>
    <property type="evidence" value="ECO:0007669"/>
    <property type="project" value="TreeGrafter"/>
</dbReference>
<feature type="chain" id="PRO_5015187025" evidence="8">
    <location>
        <begin position="20"/>
        <end position="97"/>
    </location>
</feature>
<evidence type="ECO:0000256" key="4">
    <source>
        <dbReference type="ARBA" id="ARBA00022833"/>
    </source>
</evidence>
<evidence type="ECO:0000256" key="2">
    <source>
        <dbReference type="ARBA" id="ARBA00022723"/>
    </source>
</evidence>
<keyword evidence="6" id="KW-0645">Protease</keyword>
<accession>A0A2P2JAF0</accession>
<organism evidence="9">
    <name type="scientific">Rhizophora mucronata</name>
    <name type="common">Asiatic mangrove</name>
    <dbReference type="NCBI Taxonomy" id="61149"/>
    <lineage>
        <taxon>Eukaryota</taxon>
        <taxon>Viridiplantae</taxon>
        <taxon>Streptophyta</taxon>
        <taxon>Embryophyta</taxon>
        <taxon>Tracheophyta</taxon>
        <taxon>Spermatophyta</taxon>
        <taxon>Magnoliopsida</taxon>
        <taxon>eudicotyledons</taxon>
        <taxon>Gunneridae</taxon>
        <taxon>Pentapetalae</taxon>
        <taxon>rosids</taxon>
        <taxon>fabids</taxon>
        <taxon>Malpighiales</taxon>
        <taxon>Rhizophoraceae</taxon>
        <taxon>Rhizophora</taxon>
    </lineage>
</organism>
<keyword evidence="4" id="KW-0862">Zinc</keyword>
<dbReference type="InterPro" id="IPR050928">
    <property type="entry name" value="ATP-dep_Zn_Metalloprotease"/>
</dbReference>
<dbReference type="GO" id="GO:0008237">
    <property type="term" value="F:metallopeptidase activity"/>
    <property type="evidence" value="ECO:0007669"/>
    <property type="project" value="UniProtKB-KW"/>
</dbReference>
<keyword evidence="3" id="KW-0547">Nucleotide-binding</keyword>
<evidence type="ECO:0000313" key="9">
    <source>
        <dbReference type="EMBL" id="MBW90452.1"/>
    </source>
</evidence>
<comment type="cofactor">
    <cofactor evidence="1">
        <name>Zn(2+)</name>
        <dbReference type="ChEBI" id="CHEBI:29105"/>
    </cofactor>
</comment>
<keyword evidence="7" id="KW-1133">Transmembrane helix</keyword>
<feature type="signal peptide" evidence="8">
    <location>
        <begin position="1"/>
        <end position="19"/>
    </location>
</feature>
<keyword evidence="8" id="KW-0732">Signal</keyword>
<dbReference type="GO" id="GO:0009535">
    <property type="term" value="C:chloroplast thylakoid membrane"/>
    <property type="evidence" value="ECO:0007669"/>
    <property type="project" value="TreeGrafter"/>
</dbReference>
<proteinExistence type="predicted"/>